<evidence type="ECO:0000256" key="7">
    <source>
        <dbReference type="ARBA" id="ARBA00022840"/>
    </source>
</evidence>
<evidence type="ECO:0000256" key="5">
    <source>
        <dbReference type="ARBA" id="ARBA00022741"/>
    </source>
</evidence>
<evidence type="ECO:0000256" key="11">
    <source>
        <dbReference type="SAM" id="MobiDB-lite"/>
    </source>
</evidence>
<keyword evidence="6" id="KW-0418">Kinase</keyword>
<evidence type="ECO:0000256" key="3">
    <source>
        <dbReference type="ARBA" id="ARBA00022527"/>
    </source>
</evidence>
<dbReference type="InterPro" id="IPR000719">
    <property type="entry name" value="Prot_kinase_dom"/>
</dbReference>
<organism evidence="13 14">
    <name type="scientific">Marchantia polymorpha subsp. ruderalis</name>
    <dbReference type="NCBI Taxonomy" id="1480154"/>
    <lineage>
        <taxon>Eukaryota</taxon>
        <taxon>Viridiplantae</taxon>
        <taxon>Streptophyta</taxon>
        <taxon>Embryophyta</taxon>
        <taxon>Marchantiophyta</taxon>
        <taxon>Marchantiopsida</taxon>
        <taxon>Marchantiidae</taxon>
        <taxon>Marchantiales</taxon>
        <taxon>Marchantiaceae</taxon>
        <taxon>Marchantia</taxon>
    </lineage>
</organism>
<feature type="region of interest" description="Disordered" evidence="11">
    <location>
        <begin position="340"/>
        <end position="455"/>
    </location>
</feature>
<feature type="compositionally biased region" description="Basic and acidic residues" evidence="11">
    <location>
        <begin position="413"/>
        <end position="424"/>
    </location>
</feature>
<dbReference type="EC" id="2.7.11.22" evidence="2"/>
<feature type="compositionally biased region" description="Polar residues" evidence="11">
    <location>
        <begin position="644"/>
        <end position="654"/>
    </location>
</feature>
<evidence type="ECO:0000313" key="14">
    <source>
        <dbReference type="Proteomes" id="UP000077202"/>
    </source>
</evidence>
<dbReference type="InterPro" id="IPR050108">
    <property type="entry name" value="CDK"/>
</dbReference>
<gene>
    <name evidence="13" type="ORF">AXG93_1913s1330</name>
</gene>
<keyword evidence="5 10" id="KW-0547">Nucleotide-binding</keyword>
<protein>
    <recommendedName>
        <fullName evidence="2">cyclin-dependent kinase</fullName>
        <ecNumber evidence="2">2.7.11.22</ecNumber>
    </recommendedName>
</protein>
<keyword evidence="3" id="KW-0723">Serine/threonine-protein kinase</keyword>
<accession>A0A176WKA8</accession>
<dbReference type="FunFam" id="3.30.200.20:FF:000664">
    <property type="entry name" value="Cyclin-dependent kinase F-1"/>
    <property type="match status" value="1"/>
</dbReference>
<evidence type="ECO:0000256" key="8">
    <source>
        <dbReference type="ARBA" id="ARBA00047811"/>
    </source>
</evidence>
<dbReference type="InterPro" id="IPR011009">
    <property type="entry name" value="Kinase-like_dom_sf"/>
</dbReference>
<dbReference type="PANTHER" id="PTHR24056">
    <property type="entry name" value="CELL DIVISION PROTEIN KINASE"/>
    <property type="match status" value="1"/>
</dbReference>
<dbReference type="SUPFAM" id="SSF56112">
    <property type="entry name" value="Protein kinase-like (PK-like)"/>
    <property type="match status" value="1"/>
</dbReference>
<dbReference type="Pfam" id="PF00069">
    <property type="entry name" value="Pkinase"/>
    <property type="match status" value="2"/>
</dbReference>
<evidence type="ECO:0000313" key="13">
    <source>
        <dbReference type="EMBL" id="OAE33031.1"/>
    </source>
</evidence>
<evidence type="ECO:0000256" key="10">
    <source>
        <dbReference type="PROSITE-ProRule" id="PRU10141"/>
    </source>
</evidence>
<comment type="similarity">
    <text evidence="1">Belongs to the protein kinase superfamily. CMGC Ser/Thr protein kinase family. CDC2/CDKX subfamily.</text>
</comment>
<dbReference type="Proteomes" id="UP000077202">
    <property type="component" value="Unassembled WGS sequence"/>
</dbReference>
<sequence length="1021" mass="111775">MICADELEFVLFRDLGVPAFPGYMSGRAARLGSGDAELWKQRSMLRCSALAVVSVAFVHINRVVLDLTYGCAVELTSPRHDKVTSCGAEACALELDKMSQSDGCPRRHPRSHARAVWFDDHVKAGRVPIKKVKMETETWPFTDTWSLHGNKEIVSRYQILEKIGEGAFADVYRARRREDDLIVALKEVHDSDSSYREVKALLLLDHPNVVKLYEYFVQGSNMVLVLEYLPSNLAQVIRAGNLTEAEVKGWCIQILRGLSACHSASVLHRDITPANLLISEDGTLKIADFGTARVLIKDAEGEIDGFGYGSEVADDELAASGLNNSEPCESGREFNPQIEVDGVTSTGTGVPHVPFRTEAPGRQFGPSPNRFETGNAGLQDFSESDNPQVASTSPRDRDSDLPDRESSGSAVEGRAHDGVEKMERNSSQSVGRSVSGFQSPGLQGQDPGCCGWFSSEPDSALPSIKTADPAALQPNVVWNAGTEHRPGQDANARSHEDDDEESDSDSRSKEKQGFQDWIVTQENTQQTYDADNLAHGKAEREGDLLRKFHRFLRKRTGRSEGKMEPKEVSASEPEGAAMADDQEDVWKEPSKNWDPTCALMTHSEQAPSLTTSVFRHPAAQELRRGVDELDPRGTFKDARANKAVRSNMSSSTGSLRAMASAPNSAHNDGFNRAMFSEGLSAVHDEVAPVVEKSGDDLEADGFCARSVGAGNASSSHRKAGRSGAINIGGKGGQRPGTGPEGEFGSVGKIVGTSWDQVDEHSRSLSDVEGTRWFRAPHVQDSYMETGKADAFGGMRSSGETRRDDVEFEEEWEDGTEGTEGGAYGRRGGSSQDTSDRGENISEDGEAFTTMVGTRWYRAPELLYGATKYGMEIDIWAFGCVFGELLSGKPLFPGLNDIDQLSRLVRILGSPTEKEWEGVTLLPDFSKIKFVDDRSPTTLRNYLPNISKTSLNFLERVLAYDPLRRPTAAEGVEDNYFHTDPLPIAPSKLTVPTSEEKNNSTDDEWGEWKDPGSPFSDFEMLG</sequence>
<comment type="caution">
    <text evidence="13">The sequence shown here is derived from an EMBL/GenBank/DDBJ whole genome shotgun (WGS) entry which is preliminary data.</text>
</comment>
<proteinExistence type="inferred from homology"/>
<evidence type="ECO:0000256" key="2">
    <source>
        <dbReference type="ARBA" id="ARBA00012425"/>
    </source>
</evidence>
<feature type="region of interest" description="Disordered" evidence="11">
    <location>
        <begin position="642"/>
        <end position="663"/>
    </location>
</feature>
<comment type="catalytic activity">
    <reaction evidence="8">
        <text>L-threonyl-[protein] + ATP = O-phospho-L-threonyl-[protein] + ADP + H(+)</text>
        <dbReference type="Rhea" id="RHEA:46608"/>
        <dbReference type="Rhea" id="RHEA-COMP:11060"/>
        <dbReference type="Rhea" id="RHEA-COMP:11605"/>
        <dbReference type="ChEBI" id="CHEBI:15378"/>
        <dbReference type="ChEBI" id="CHEBI:30013"/>
        <dbReference type="ChEBI" id="CHEBI:30616"/>
        <dbReference type="ChEBI" id="CHEBI:61977"/>
        <dbReference type="ChEBI" id="CHEBI:456216"/>
        <dbReference type="EC" id="2.7.11.22"/>
    </reaction>
</comment>
<feature type="region of interest" description="Disordered" evidence="11">
    <location>
        <begin position="984"/>
        <end position="1021"/>
    </location>
</feature>
<feature type="region of interest" description="Disordered" evidence="11">
    <location>
        <begin position="556"/>
        <end position="580"/>
    </location>
</feature>
<dbReference type="PROSITE" id="PS00109">
    <property type="entry name" value="PROTEIN_KINASE_TYR"/>
    <property type="match status" value="1"/>
</dbReference>
<comment type="catalytic activity">
    <reaction evidence="9">
        <text>L-seryl-[protein] + ATP = O-phospho-L-seryl-[protein] + ADP + H(+)</text>
        <dbReference type="Rhea" id="RHEA:17989"/>
        <dbReference type="Rhea" id="RHEA-COMP:9863"/>
        <dbReference type="Rhea" id="RHEA-COMP:11604"/>
        <dbReference type="ChEBI" id="CHEBI:15378"/>
        <dbReference type="ChEBI" id="CHEBI:29999"/>
        <dbReference type="ChEBI" id="CHEBI:30616"/>
        <dbReference type="ChEBI" id="CHEBI:83421"/>
        <dbReference type="ChEBI" id="CHEBI:456216"/>
        <dbReference type="EC" id="2.7.11.22"/>
    </reaction>
</comment>
<dbReference type="PROSITE" id="PS00107">
    <property type="entry name" value="PROTEIN_KINASE_ATP"/>
    <property type="match status" value="1"/>
</dbReference>
<feature type="domain" description="Protein kinase" evidence="12">
    <location>
        <begin position="157"/>
        <end position="976"/>
    </location>
</feature>
<evidence type="ECO:0000256" key="6">
    <source>
        <dbReference type="ARBA" id="ARBA00022777"/>
    </source>
</evidence>
<feature type="compositionally biased region" description="Basic and acidic residues" evidence="11">
    <location>
        <begin position="394"/>
        <end position="406"/>
    </location>
</feature>
<evidence type="ECO:0000256" key="9">
    <source>
        <dbReference type="ARBA" id="ARBA00048367"/>
    </source>
</evidence>
<evidence type="ECO:0000259" key="12">
    <source>
        <dbReference type="PROSITE" id="PS50011"/>
    </source>
</evidence>
<dbReference type="GO" id="GO:0004693">
    <property type="term" value="F:cyclin-dependent protein serine/threonine kinase activity"/>
    <property type="evidence" value="ECO:0007669"/>
    <property type="project" value="UniProtKB-EC"/>
</dbReference>
<feature type="compositionally biased region" description="Polar residues" evidence="11">
    <location>
        <begin position="425"/>
        <end position="442"/>
    </location>
</feature>
<reference evidence="13" key="1">
    <citation type="submission" date="2016-03" db="EMBL/GenBank/DDBJ databases">
        <title>Mechanisms controlling the formation of the plant cell surface in tip-growing cells are functionally conserved among land plants.</title>
        <authorList>
            <person name="Honkanen S."/>
            <person name="Jones V.A."/>
            <person name="Morieri G."/>
            <person name="Champion C."/>
            <person name="Hetherington A.J."/>
            <person name="Kelly S."/>
            <person name="Saint-Marcoux D."/>
            <person name="Proust H."/>
            <person name="Prescott H."/>
            <person name="Dolan L."/>
        </authorList>
    </citation>
    <scope>NUCLEOTIDE SEQUENCE [LARGE SCALE GENOMIC DNA]</scope>
    <source>
        <tissue evidence="13">Whole gametophyte</tissue>
    </source>
</reference>
<feature type="binding site" evidence="10">
    <location>
        <position position="186"/>
    </location>
    <ligand>
        <name>ATP</name>
        <dbReference type="ChEBI" id="CHEBI:30616"/>
    </ligand>
</feature>
<dbReference type="PANTHER" id="PTHR24056:SF171">
    <property type="entry name" value="CYCLIN-DEPENDENT KINASE 20"/>
    <property type="match status" value="1"/>
</dbReference>
<evidence type="ECO:0000256" key="1">
    <source>
        <dbReference type="ARBA" id="ARBA00006485"/>
    </source>
</evidence>
<feature type="compositionally biased region" description="Basic and acidic residues" evidence="11">
    <location>
        <begin position="993"/>
        <end position="1009"/>
    </location>
</feature>
<keyword evidence="7 10" id="KW-0067">ATP-binding</keyword>
<feature type="compositionally biased region" description="Basic and acidic residues" evidence="11">
    <location>
        <begin position="504"/>
        <end position="513"/>
    </location>
</feature>
<dbReference type="PROSITE" id="PS50011">
    <property type="entry name" value="PROTEIN_KINASE_DOM"/>
    <property type="match status" value="1"/>
</dbReference>
<keyword evidence="4" id="KW-0808">Transferase</keyword>
<feature type="region of interest" description="Disordered" evidence="11">
    <location>
        <begin position="480"/>
        <end position="514"/>
    </location>
</feature>
<feature type="region of interest" description="Disordered" evidence="11">
    <location>
        <begin position="708"/>
        <end position="741"/>
    </location>
</feature>
<feature type="compositionally biased region" description="Basic and acidic residues" evidence="11">
    <location>
        <begin position="557"/>
        <end position="569"/>
    </location>
</feature>
<dbReference type="AlphaFoldDB" id="A0A176WKA8"/>
<evidence type="ECO:0000256" key="4">
    <source>
        <dbReference type="ARBA" id="ARBA00022679"/>
    </source>
</evidence>
<dbReference type="GO" id="GO:0005634">
    <property type="term" value="C:nucleus"/>
    <property type="evidence" value="ECO:0007669"/>
    <property type="project" value="TreeGrafter"/>
</dbReference>
<feature type="compositionally biased region" description="Gly residues" evidence="11">
    <location>
        <begin position="817"/>
        <end position="827"/>
    </location>
</feature>
<dbReference type="InterPro" id="IPR008266">
    <property type="entry name" value="Tyr_kinase_AS"/>
</dbReference>
<feature type="region of interest" description="Disordered" evidence="11">
    <location>
        <begin position="788"/>
        <end position="844"/>
    </location>
</feature>
<feature type="compositionally biased region" description="Acidic residues" evidence="11">
    <location>
        <begin position="805"/>
        <end position="816"/>
    </location>
</feature>
<name>A0A176WKA8_MARPO</name>
<keyword evidence="14" id="KW-1185">Reference proteome</keyword>
<feature type="compositionally biased region" description="Gly residues" evidence="11">
    <location>
        <begin position="726"/>
        <end position="741"/>
    </location>
</feature>
<dbReference type="InterPro" id="IPR017441">
    <property type="entry name" value="Protein_kinase_ATP_BS"/>
</dbReference>
<feature type="compositionally biased region" description="Basic and acidic residues" evidence="11">
    <location>
        <begin position="482"/>
        <end position="496"/>
    </location>
</feature>
<dbReference type="Gene3D" id="1.10.510.10">
    <property type="entry name" value="Transferase(Phosphotransferase) domain 1"/>
    <property type="match status" value="2"/>
</dbReference>
<dbReference type="GO" id="GO:0005524">
    <property type="term" value="F:ATP binding"/>
    <property type="evidence" value="ECO:0007669"/>
    <property type="project" value="UniProtKB-UniRule"/>
</dbReference>
<dbReference type="EMBL" id="LVLJ01000695">
    <property type="protein sequence ID" value="OAE33031.1"/>
    <property type="molecule type" value="Genomic_DNA"/>
</dbReference>